<organism evidence="1">
    <name type="scientific">Notodromas monacha</name>
    <dbReference type="NCBI Taxonomy" id="399045"/>
    <lineage>
        <taxon>Eukaryota</taxon>
        <taxon>Metazoa</taxon>
        <taxon>Ecdysozoa</taxon>
        <taxon>Arthropoda</taxon>
        <taxon>Crustacea</taxon>
        <taxon>Oligostraca</taxon>
        <taxon>Ostracoda</taxon>
        <taxon>Podocopa</taxon>
        <taxon>Podocopida</taxon>
        <taxon>Cypridocopina</taxon>
        <taxon>Cypridoidea</taxon>
        <taxon>Cyprididae</taxon>
        <taxon>Notodromas</taxon>
    </lineage>
</organism>
<protein>
    <submittedName>
        <fullName evidence="1">Uncharacterized protein</fullName>
    </submittedName>
</protein>
<keyword evidence="2" id="KW-1185">Reference proteome</keyword>
<gene>
    <name evidence="1" type="ORF">NMOB1V02_LOCUS13471</name>
</gene>
<dbReference type="EMBL" id="CAJPEX010026550">
    <property type="protein sequence ID" value="CAG0926021.1"/>
    <property type="molecule type" value="Genomic_DNA"/>
</dbReference>
<evidence type="ECO:0000313" key="2">
    <source>
        <dbReference type="Proteomes" id="UP000678499"/>
    </source>
</evidence>
<dbReference type="Proteomes" id="UP000678499">
    <property type="component" value="Unassembled WGS sequence"/>
</dbReference>
<dbReference type="EMBL" id="OA908587">
    <property type="protein sequence ID" value="CAD7285869.1"/>
    <property type="molecule type" value="Genomic_DNA"/>
</dbReference>
<proteinExistence type="predicted"/>
<accession>A0A7R9C4B7</accession>
<name>A0A7R9C4B7_9CRUS</name>
<reference evidence="1" key="1">
    <citation type="submission" date="2020-11" db="EMBL/GenBank/DDBJ databases">
        <authorList>
            <person name="Tran Van P."/>
        </authorList>
    </citation>
    <scope>NUCLEOTIDE SEQUENCE</scope>
</reference>
<evidence type="ECO:0000313" key="1">
    <source>
        <dbReference type="EMBL" id="CAD7285869.1"/>
    </source>
</evidence>
<sequence>MDSATSAIVEMQIAMWKELGVCGTNSKQNC</sequence>
<dbReference type="AlphaFoldDB" id="A0A7R9C4B7"/>